<name>A0A0A8ZV00_ARUDO</name>
<dbReference type="EMBL" id="GBRH01256362">
    <property type="protein sequence ID" value="JAD41533.1"/>
    <property type="molecule type" value="Transcribed_RNA"/>
</dbReference>
<organism evidence="1">
    <name type="scientific">Arundo donax</name>
    <name type="common">Giant reed</name>
    <name type="synonym">Donax arundinaceus</name>
    <dbReference type="NCBI Taxonomy" id="35708"/>
    <lineage>
        <taxon>Eukaryota</taxon>
        <taxon>Viridiplantae</taxon>
        <taxon>Streptophyta</taxon>
        <taxon>Embryophyta</taxon>
        <taxon>Tracheophyta</taxon>
        <taxon>Spermatophyta</taxon>
        <taxon>Magnoliopsida</taxon>
        <taxon>Liliopsida</taxon>
        <taxon>Poales</taxon>
        <taxon>Poaceae</taxon>
        <taxon>PACMAD clade</taxon>
        <taxon>Arundinoideae</taxon>
        <taxon>Arundineae</taxon>
        <taxon>Arundo</taxon>
    </lineage>
</organism>
<proteinExistence type="predicted"/>
<protein>
    <submittedName>
        <fullName evidence="1">Uncharacterized protein</fullName>
    </submittedName>
</protein>
<reference evidence="1" key="1">
    <citation type="submission" date="2014-09" db="EMBL/GenBank/DDBJ databases">
        <authorList>
            <person name="Magalhaes I.L.F."/>
            <person name="Oliveira U."/>
            <person name="Santos F.R."/>
            <person name="Vidigal T.H.D.A."/>
            <person name="Brescovit A.D."/>
            <person name="Santos A.J."/>
        </authorList>
    </citation>
    <scope>NUCLEOTIDE SEQUENCE</scope>
    <source>
        <tissue evidence="1">Shoot tissue taken approximately 20 cm above the soil surface</tissue>
    </source>
</reference>
<dbReference type="AlphaFoldDB" id="A0A0A8ZV00"/>
<evidence type="ECO:0000313" key="1">
    <source>
        <dbReference type="EMBL" id="JAD41533.1"/>
    </source>
</evidence>
<accession>A0A0A8ZV00</accession>
<reference evidence="1" key="2">
    <citation type="journal article" date="2015" name="Data Brief">
        <title>Shoot transcriptome of the giant reed, Arundo donax.</title>
        <authorList>
            <person name="Barrero R.A."/>
            <person name="Guerrero F.D."/>
            <person name="Moolhuijzen P."/>
            <person name="Goolsby J.A."/>
            <person name="Tidwell J."/>
            <person name="Bellgard S.E."/>
            <person name="Bellgard M.I."/>
        </authorList>
    </citation>
    <scope>NUCLEOTIDE SEQUENCE</scope>
    <source>
        <tissue evidence="1">Shoot tissue taken approximately 20 cm above the soil surface</tissue>
    </source>
</reference>
<sequence>MTVYGSLKDYLYVASAWGNQNTQVIRYHVQYVIHVFSNFCRCRSCTCGYNNHRSVVLLLGHEEKRGGKKES</sequence>